<dbReference type="EMBL" id="VRLW01000001">
    <property type="protein sequence ID" value="KAA1262467.1"/>
    <property type="molecule type" value="Genomic_DNA"/>
</dbReference>
<sequence length="407" mass="45273">MSDSNPRPSLSSLERWSSRLADRYQIRLTDCLIDWFDSEQFLNRGLGEFSAPIHPAELLADAPEPIWPALMSCDMIPMIGNDAGDYLCARVGSNSTITEFVHWYHGGGDWIPWGKRLPEAIIFDAVNTHLPGPHHRHAVPAEERCSPDLNDRKKDPLVQWALSRLPIEIKIAIEQNKDQNKTADVLAEKLLEHDIATAAVRFELVEHALFPESGQPDFAKAESIVLRTIGGRCSELESLSWTWNVAAIAAHNRGDFGLAIDRFGQALLGSNFSDQSVRLRHDWQQTENAKYASSQLIELSTDHSLPHFDDHQRSLLRLYSSPAIDDRGQAVTDYWTNRSSAMEEQGDFAAAHDCLVRAGWDLGAAPMRAYEGLLQNIARLAAAAGQSGRAAVAATHLACFNDRYGRS</sequence>
<dbReference type="RefSeq" id="WP_068257924.1">
    <property type="nucleotide sequence ID" value="NZ_LWSK01000001.1"/>
</dbReference>
<evidence type="ECO:0000313" key="1">
    <source>
        <dbReference type="EMBL" id="KAA1262467.1"/>
    </source>
</evidence>
<proteinExistence type="predicted"/>
<keyword evidence="2" id="KW-1185">Reference proteome</keyword>
<protein>
    <submittedName>
        <fullName evidence="1">Uncharacterized protein</fullName>
    </submittedName>
</protein>
<comment type="caution">
    <text evidence="1">The sequence shown here is derived from an EMBL/GenBank/DDBJ whole genome shotgun (WGS) entry which is preliminary data.</text>
</comment>
<dbReference type="Proteomes" id="UP000322699">
    <property type="component" value="Unassembled WGS sequence"/>
</dbReference>
<reference evidence="1 2" key="1">
    <citation type="submission" date="2019-08" db="EMBL/GenBank/DDBJ databases">
        <title>Deep-cultivation of Planctomycetes and their phenomic and genomic characterization uncovers novel biology.</title>
        <authorList>
            <person name="Wiegand S."/>
            <person name="Jogler M."/>
            <person name="Boedeker C."/>
            <person name="Pinto D."/>
            <person name="Vollmers J."/>
            <person name="Rivas-Marin E."/>
            <person name="Kohn T."/>
            <person name="Peeters S.H."/>
            <person name="Heuer A."/>
            <person name="Rast P."/>
            <person name="Oberbeckmann S."/>
            <person name="Bunk B."/>
            <person name="Jeske O."/>
            <person name="Meyerdierks A."/>
            <person name="Storesund J.E."/>
            <person name="Kallscheuer N."/>
            <person name="Luecker S."/>
            <person name="Lage O.M."/>
            <person name="Pohl T."/>
            <person name="Merkel B.J."/>
            <person name="Hornburger P."/>
            <person name="Mueller R.-W."/>
            <person name="Bruemmer F."/>
            <person name="Labrenz M."/>
            <person name="Spormann A.M."/>
            <person name="Op Den Camp H."/>
            <person name="Overmann J."/>
            <person name="Amann R."/>
            <person name="Jetten M.S.M."/>
            <person name="Mascher T."/>
            <person name="Medema M.H."/>
            <person name="Devos D.P."/>
            <person name="Kaster A.-K."/>
            <person name="Ovreas L."/>
            <person name="Rohde M."/>
            <person name="Galperin M.Y."/>
            <person name="Jogler C."/>
        </authorList>
    </citation>
    <scope>NUCLEOTIDE SEQUENCE [LARGE SCALE GENOMIC DNA]</scope>
    <source>
        <strain evidence="1 2">LF1</strain>
    </source>
</reference>
<dbReference type="AlphaFoldDB" id="A0A5B1CMQ1"/>
<evidence type="ECO:0000313" key="2">
    <source>
        <dbReference type="Proteomes" id="UP000322699"/>
    </source>
</evidence>
<accession>A0A5B1CMQ1</accession>
<gene>
    <name evidence="1" type="ORF">LF1_50310</name>
</gene>
<name>A0A5B1CMQ1_9BACT</name>
<organism evidence="1 2">
    <name type="scientific">Rubripirellula obstinata</name>
    <dbReference type="NCBI Taxonomy" id="406547"/>
    <lineage>
        <taxon>Bacteria</taxon>
        <taxon>Pseudomonadati</taxon>
        <taxon>Planctomycetota</taxon>
        <taxon>Planctomycetia</taxon>
        <taxon>Pirellulales</taxon>
        <taxon>Pirellulaceae</taxon>
        <taxon>Rubripirellula</taxon>
    </lineage>
</organism>